<dbReference type="InterPro" id="IPR011608">
    <property type="entry name" value="PRD"/>
</dbReference>
<dbReference type="SUPFAM" id="SSF46785">
    <property type="entry name" value="Winged helix' DNA-binding domain"/>
    <property type="match status" value="1"/>
</dbReference>
<feature type="domain" description="PTS EIIB type-2" evidence="6">
    <location>
        <begin position="428"/>
        <end position="519"/>
    </location>
</feature>
<dbReference type="InterPro" id="IPR013196">
    <property type="entry name" value="HTH_11"/>
</dbReference>
<dbReference type="Proteomes" id="UP000663499">
    <property type="component" value="Chromosome"/>
</dbReference>
<dbReference type="Pfam" id="PF00874">
    <property type="entry name" value="PRD"/>
    <property type="match status" value="2"/>
</dbReference>
<dbReference type="PANTHER" id="PTHR30185:SF18">
    <property type="entry name" value="TRANSCRIPTIONAL REGULATOR MTLR"/>
    <property type="match status" value="1"/>
</dbReference>
<dbReference type="PANTHER" id="PTHR30185">
    <property type="entry name" value="CRYPTIC BETA-GLUCOSIDE BGL OPERON ANTITERMINATOR"/>
    <property type="match status" value="1"/>
</dbReference>
<evidence type="ECO:0000259" key="6">
    <source>
        <dbReference type="PROSITE" id="PS51099"/>
    </source>
</evidence>
<dbReference type="EMBL" id="CP071444">
    <property type="protein sequence ID" value="QSX07540.1"/>
    <property type="molecule type" value="Genomic_DNA"/>
</dbReference>
<sequence length="709" mass="81491">MAIGLNERQIKVLYHMLDQPLESYGQVADLLDIHERTLYRDVKKILEWMVQRKILEPSDKKEGHVIIWQQRHSIRDRIETLLHEEKNKTKYDAQSRRMAILTELLFGEPPLKIFALAHRLHVTESTIINDLDKLESWMSDHQVHLVRKQGLGVYLDGEENQIRNAIMEVVFQEAGFNRVRELLSNQGKNPDLKNTDPVERLLGAMDERSLVSVEESIRYMEDERGSRFSDDAYLGLFVHMMIALTRIGRGEMITISPEILESLRSTREFAIASKAVEKLEERLQCIIPVEETAYITMHLRGAKLIGKRLAFEKEVEDKYDVDSIARQMIQKAAELTGMDFDGDEDLHQGLAIHLRPAITRLEHGMEIRNPLLTQIKDQYGELFYLGREVCKILSEAVKKPVPEEEVAFISMHLGAFVERRKAKDLENVHVLVVCPSGLGTSRMLTSRIQQNLQEVKVLGTTSMEEAEDFLSMNPLVDLVISTVDLGERTFSYTVVSPLLSEEDVAKIRARYRRNVAKQYQVVPTSMESDKSIFELDRVVRYLHSWEGLEPLLFIKDGLDIGSKNTWLDYIARYVHYGDKVKEDRLKEELKKREGLMGTAIGEHKLALVHTRTGTLEKILVGVFRNRQEVAFQDMEGKPVSVDLVLLLLAGTQATKEDMEGLSQISASLVEDREFIALLREGTLDQWKEYVKQVYGKLVHAYVQKTRIDK</sequence>
<dbReference type="PROSITE" id="PS51372">
    <property type="entry name" value="PRD_2"/>
    <property type="match status" value="2"/>
</dbReference>
<evidence type="ECO:0000259" key="7">
    <source>
        <dbReference type="PROSITE" id="PS51372"/>
    </source>
</evidence>
<dbReference type="CDD" id="cd05568">
    <property type="entry name" value="PTS_IIB_bgl_like"/>
    <property type="match status" value="1"/>
</dbReference>
<dbReference type="SUPFAM" id="SSF63520">
    <property type="entry name" value="PTS-regulatory domain, PRD"/>
    <property type="match status" value="2"/>
</dbReference>
<keyword evidence="3" id="KW-0805">Transcription regulation</keyword>
<feature type="domain" description="PRD" evidence="7">
    <location>
        <begin position="204"/>
        <end position="309"/>
    </location>
</feature>
<dbReference type="InterPro" id="IPR050661">
    <property type="entry name" value="BglG_antiterminators"/>
</dbReference>
<organism evidence="8 9">
    <name type="scientific">Alkalibacter rhizosphaerae</name>
    <dbReference type="NCBI Taxonomy" id="2815577"/>
    <lineage>
        <taxon>Bacteria</taxon>
        <taxon>Bacillati</taxon>
        <taxon>Bacillota</taxon>
        <taxon>Clostridia</taxon>
        <taxon>Eubacteriales</taxon>
        <taxon>Eubacteriaceae</taxon>
        <taxon>Alkalibacter</taxon>
    </lineage>
</organism>
<dbReference type="Pfam" id="PF00359">
    <property type="entry name" value="PTS_EIIA_2"/>
    <property type="match status" value="1"/>
</dbReference>
<feature type="domain" description="PTS EIIA type-2" evidence="5">
    <location>
        <begin position="547"/>
        <end position="693"/>
    </location>
</feature>
<evidence type="ECO:0000313" key="9">
    <source>
        <dbReference type="Proteomes" id="UP000663499"/>
    </source>
</evidence>
<proteinExistence type="predicted"/>
<dbReference type="KEGG" id="alka:J0B03_06770"/>
<dbReference type="InterPro" id="IPR036095">
    <property type="entry name" value="PTS_EIIB-like_sf"/>
</dbReference>
<evidence type="ECO:0000259" key="5">
    <source>
        <dbReference type="PROSITE" id="PS51094"/>
    </source>
</evidence>
<dbReference type="Gene3D" id="3.40.930.10">
    <property type="entry name" value="Mannitol-specific EII, Chain A"/>
    <property type="match status" value="1"/>
</dbReference>
<keyword evidence="9" id="KW-1185">Reference proteome</keyword>
<dbReference type="InterPro" id="IPR016152">
    <property type="entry name" value="PTrfase/Anion_transptr"/>
</dbReference>
<feature type="domain" description="PRD" evidence="7">
    <location>
        <begin position="316"/>
        <end position="423"/>
    </location>
</feature>
<accession>A0A975AHJ1</accession>
<dbReference type="Pfam" id="PF08279">
    <property type="entry name" value="HTH_11"/>
    <property type="match status" value="1"/>
</dbReference>
<reference evidence="8" key="1">
    <citation type="submission" date="2021-03" db="EMBL/GenBank/DDBJ databases">
        <title>Alkalibacter marinus sp. nov., isolated from tidal flat sediment.</title>
        <authorList>
            <person name="Namirimu T."/>
            <person name="Yang J.-A."/>
            <person name="Yang S.-H."/>
            <person name="Kim Y.-J."/>
            <person name="Kwon K.K."/>
        </authorList>
    </citation>
    <scope>NUCLEOTIDE SEQUENCE</scope>
    <source>
        <strain evidence="8">ES005</strain>
    </source>
</reference>
<dbReference type="PROSITE" id="PS51099">
    <property type="entry name" value="PTS_EIIB_TYPE_2"/>
    <property type="match status" value="1"/>
</dbReference>
<dbReference type="SUPFAM" id="SSF55804">
    <property type="entry name" value="Phoshotransferase/anion transport protein"/>
    <property type="match status" value="1"/>
</dbReference>
<evidence type="ECO:0000256" key="1">
    <source>
        <dbReference type="ARBA" id="ARBA00022679"/>
    </source>
</evidence>
<name>A0A975AHJ1_9FIRM</name>
<dbReference type="Gene3D" id="3.40.50.2300">
    <property type="match status" value="1"/>
</dbReference>
<dbReference type="Gene3D" id="1.10.10.10">
    <property type="entry name" value="Winged helix-like DNA-binding domain superfamily/Winged helix DNA-binding domain"/>
    <property type="match status" value="1"/>
</dbReference>
<keyword evidence="2" id="KW-0677">Repeat</keyword>
<dbReference type="PROSITE" id="PS51094">
    <property type="entry name" value="PTS_EIIA_TYPE_2"/>
    <property type="match status" value="1"/>
</dbReference>
<dbReference type="SUPFAM" id="SSF52794">
    <property type="entry name" value="PTS system IIB component-like"/>
    <property type="match status" value="1"/>
</dbReference>
<dbReference type="InterPro" id="IPR013011">
    <property type="entry name" value="PTS_EIIB_2"/>
</dbReference>
<keyword evidence="1" id="KW-0808">Transferase</keyword>
<dbReference type="GO" id="GO:0008982">
    <property type="term" value="F:protein-N(PI)-phosphohistidine-sugar phosphotransferase activity"/>
    <property type="evidence" value="ECO:0007669"/>
    <property type="project" value="InterPro"/>
</dbReference>
<dbReference type="InterPro" id="IPR036390">
    <property type="entry name" value="WH_DNA-bd_sf"/>
</dbReference>
<dbReference type="AlphaFoldDB" id="A0A975AHJ1"/>
<dbReference type="GO" id="GO:0009401">
    <property type="term" value="P:phosphoenolpyruvate-dependent sugar phosphotransferase system"/>
    <property type="evidence" value="ECO:0007669"/>
    <property type="project" value="InterPro"/>
</dbReference>
<keyword evidence="4" id="KW-0804">Transcription</keyword>
<evidence type="ECO:0000256" key="2">
    <source>
        <dbReference type="ARBA" id="ARBA00022737"/>
    </source>
</evidence>
<dbReference type="InterPro" id="IPR002178">
    <property type="entry name" value="PTS_EIIA_type-2_dom"/>
</dbReference>
<dbReference type="GO" id="GO:0006355">
    <property type="term" value="P:regulation of DNA-templated transcription"/>
    <property type="evidence" value="ECO:0007669"/>
    <property type="project" value="InterPro"/>
</dbReference>
<evidence type="ECO:0000256" key="4">
    <source>
        <dbReference type="ARBA" id="ARBA00023163"/>
    </source>
</evidence>
<protein>
    <submittedName>
        <fullName evidence="8">BglG family transcription antiterminator</fullName>
    </submittedName>
</protein>
<dbReference type="InterPro" id="IPR036388">
    <property type="entry name" value="WH-like_DNA-bd_sf"/>
</dbReference>
<dbReference type="InterPro" id="IPR036634">
    <property type="entry name" value="PRD_sf"/>
</dbReference>
<dbReference type="RefSeq" id="WP_207298882.1">
    <property type="nucleotide sequence ID" value="NZ_CP071444.1"/>
</dbReference>
<evidence type="ECO:0000256" key="3">
    <source>
        <dbReference type="ARBA" id="ARBA00023015"/>
    </source>
</evidence>
<gene>
    <name evidence="8" type="ORF">J0B03_06770</name>
</gene>
<evidence type="ECO:0000313" key="8">
    <source>
        <dbReference type="EMBL" id="QSX07540.1"/>
    </source>
</evidence>
<dbReference type="Gene3D" id="1.10.1790.10">
    <property type="entry name" value="PRD domain"/>
    <property type="match status" value="2"/>
</dbReference>